<keyword evidence="2" id="KW-0966">Cell projection</keyword>
<reference evidence="3" key="1">
    <citation type="journal article" date="2019" name="Int. J. Syst. Evol. Microbiol.">
        <title>The Global Catalogue of Microorganisms (GCM) 10K type strain sequencing project: providing services to taxonomists for standard genome sequencing and annotation.</title>
        <authorList>
            <consortium name="The Broad Institute Genomics Platform"/>
            <consortium name="The Broad Institute Genome Sequencing Center for Infectious Disease"/>
            <person name="Wu L."/>
            <person name="Ma J."/>
        </authorList>
    </citation>
    <scope>NUCLEOTIDE SEQUENCE [LARGE SCALE GENOMIC DNA]</scope>
    <source>
        <strain evidence="3">CCUG 49339</strain>
    </source>
</reference>
<dbReference type="InterPro" id="IPR005646">
    <property type="entry name" value="FapA"/>
</dbReference>
<dbReference type="RefSeq" id="WP_377926666.1">
    <property type="nucleotide sequence ID" value="NZ_JBHUEM010000003.1"/>
</dbReference>
<dbReference type="Proteomes" id="UP001597214">
    <property type="component" value="Unassembled WGS sequence"/>
</dbReference>
<dbReference type="SUPFAM" id="SSF63848">
    <property type="entry name" value="Cell-division inhibitor MinC, C-terminal domain"/>
    <property type="match status" value="1"/>
</dbReference>
<evidence type="ECO:0000259" key="1">
    <source>
        <dbReference type="SMART" id="SM01245"/>
    </source>
</evidence>
<keyword evidence="2" id="KW-0282">Flagellum</keyword>
<evidence type="ECO:0000313" key="2">
    <source>
        <dbReference type="EMBL" id="MFD1735566.1"/>
    </source>
</evidence>
<accession>A0ABW4LM87</accession>
<dbReference type="EMBL" id="JBHUEM010000003">
    <property type="protein sequence ID" value="MFD1735566.1"/>
    <property type="molecule type" value="Genomic_DNA"/>
</dbReference>
<sequence length="658" mass="72554">MKSVIGLGKTYEAAIEQALLELKATIDQVVVEVLEEGKKGILGIGYSPYKVKVMFNEISTQDEDNETLPPASKIGSIGIENGQLIKSGDFTMQAPTLVPCKYAHVFVNGEEIDGPVKISESDEIMIEIEQVNEQPEWSIRLNESLTEASLNYDPGHQVVRKLIDQSPLSRLTLRIEEKVVEECSVTVQDVIKKSRELGITAELNNELIEQVLKEKRSQEIIIAKGKKPIPGKDGRVDLYINLEDTFVPPLELPDGTLDFRETRKIPHVQEGDLIGQILPPTNGEEGISVTGDILSPVNGVELKVSVSDKIQIDSNGEIIALQEGRPKLELTKNYAKLDIVKKLVHEGDLTFANGNIRFNGDVDVTGNVEDGMEIEAKGEISIIGTVSNGKLFAPHTISIGKSLISSYAYAGKSDVIVTKLCPLLLKIETYIGYLLNGIQQLMASQQHSNSSLNSINIRGYVRILLEKKLMELIPIAKTYETTIQNDNVTQSDLIFINDMLFSLLNFHSSSMYSLEELLQLKEHLRGVIEINSKEVDPSVQIACGYSIHSQLYSDGDIHVLGKGCYNSILQAKGSILVSGLVRGGSVRAGKHIKIRSVGSSTGVKTSLMVESYGVMELGEVHEDVTIQIGKQIFTFYEYKKNIYAHIDYDGQISLEKNA</sequence>
<dbReference type="Pfam" id="PF03961">
    <property type="entry name" value="FapA"/>
    <property type="match status" value="1"/>
</dbReference>
<feature type="domain" description="RNA-binding protein KhpB N-terminal" evidence="1">
    <location>
        <begin position="5"/>
        <end position="56"/>
    </location>
</feature>
<evidence type="ECO:0000313" key="3">
    <source>
        <dbReference type="Proteomes" id="UP001597214"/>
    </source>
</evidence>
<dbReference type="InterPro" id="IPR046866">
    <property type="entry name" value="FapA_N"/>
</dbReference>
<keyword evidence="2" id="KW-0969">Cilium</keyword>
<gene>
    <name evidence="2" type="ORF">ACFSCX_03225</name>
</gene>
<proteinExistence type="predicted"/>
<organism evidence="2 3">
    <name type="scientific">Bacillus salitolerans</name>
    <dbReference type="NCBI Taxonomy" id="1437434"/>
    <lineage>
        <taxon>Bacteria</taxon>
        <taxon>Bacillati</taxon>
        <taxon>Bacillota</taxon>
        <taxon>Bacilli</taxon>
        <taxon>Bacillales</taxon>
        <taxon>Bacillaceae</taxon>
        <taxon>Bacillus</taxon>
    </lineage>
</organism>
<dbReference type="InterPro" id="IPR038247">
    <property type="entry name" value="Jag_N_dom_sf"/>
</dbReference>
<dbReference type="Gene3D" id="3.30.30.80">
    <property type="entry name" value="probable RNA-binding protein from clostridium symbiosum atcc 14940"/>
    <property type="match status" value="1"/>
</dbReference>
<dbReference type="InterPro" id="IPR032782">
    <property type="entry name" value="KhpB_N"/>
</dbReference>
<dbReference type="Pfam" id="PF20250">
    <property type="entry name" value="FapA_N"/>
    <property type="match status" value="1"/>
</dbReference>
<dbReference type="InterPro" id="IPR036145">
    <property type="entry name" value="MinC_C_sf"/>
</dbReference>
<dbReference type="PANTHER" id="PTHR38032:SF1">
    <property type="entry name" value="RNA-BINDING PROTEIN KHPB N-TERMINAL DOMAIN-CONTAINING PROTEIN"/>
    <property type="match status" value="1"/>
</dbReference>
<dbReference type="SMART" id="SM01245">
    <property type="entry name" value="Jag_N"/>
    <property type="match status" value="1"/>
</dbReference>
<dbReference type="Pfam" id="PF14804">
    <property type="entry name" value="Jag_N"/>
    <property type="match status" value="1"/>
</dbReference>
<keyword evidence="3" id="KW-1185">Reference proteome</keyword>
<dbReference type="InterPro" id="IPR046865">
    <property type="entry name" value="FapA_b_solenoid"/>
</dbReference>
<dbReference type="PANTHER" id="PTHR38032">
    <property type="entry name" value="POLYMERASE-RELATED"/>
    <property type="match status" value="1"/>
</dbReference>
<protein>
    <submittedName>
        <fullName evidence="2">Flagellar assembly protein A</fullName>
    </submittedName>
</protein>
<comment type="caution">
    <text evidence="2">The sequence shown here is derived from an EMBL/GenBank/DDBJ whole genome shotgun (WGS) entry which is preliminary data.</text>
</comment>
<name>A0ABW4LM87_9BACI</name>